<proteinExistence type="predicted"/>
<keyword evidence="3" id="KW-1185">Reference proteome</keyword>
<feature type="region of interest" description="Disordered" evidence="1">
    <location>
        <begin position="27"/>
        <end position="46"/>
    </location>
</feature>
<dbReference type="Proteomes" id="UP000053095">
    <property type="component" value="Unassembled WGS sequence"/>
</dbReference>
<accession>A0A6V8H023</accession>
<name>A0A6V8H023_TALPI</name>
<dbReference type="EMBL" id="DF933811">
    <property type="protein sequence ID" value="GAM34146.1"/>
    <property type="molecule type" value="Genomic_DNA"/>
</dbReference>
<organism evidence="2 3">
    <name type="scientific">Talaromyces pinophilus</name>
    <name type="common">Penicillium pinophilum</name>
    <dbReference type="NCBI Taxonomy" id="128442"/>
    <lineage>
        <taxon>Eukaryota</taxon>
        <taxon>Fungi</taxon>
        <taxon>Dikarya</taxon>
        <taxon>Ascomycota</taxon>
        <taxon>Pezizomycotina</taxon>
        <taxon>Eurotiomycetes</taxon>
        <taxon>Eurotiomycetidae</taxon>
        <taxon>Eurotiales</taxon>
        <taxon>Trichocomaceae</taxon>
        <taxon>Talaromyces</taxon>
        <taxon>Talaromyces sect. Talaromyces</taxon>
    </lineage>
</organism>
<evidence type="ECO:0000256" key="1">
    <source>
        <dbReference type="SAM" id="MobiDB-lite"/>
    </source>
</evidence>
<protein>
    <submittedName>
        <fullName evidence="2">Uncharacterized protein</fullName>
    </submittedName>
</protein>
<feature type="compositionally biased region" description="Polar residues" evidence="1">
    <location>
        <begin position="9"/>
        <end position="20"/>
    </location>
</feature>
<evidence type="ECO:0000313" key="2">
    <source>
        <dbReference type="EMBL" id="GAM34146.1"/>
    </source>
</evidence>
<evidence type="ECO:0000313" key="3">
    <source>
        <dbReference type="Proteomes" id="UP000053095"/>
    </source>
</evidence>
<gene>
    <name evidence="2" type="ORF">TCE0_015f01534</name>
</gene>
<feature type="region of interest" description="Disordered" evidence="1">
    <location>
        <begin position="1"/>
        <end position="20"/>
    </location>
</feature>
<dbReference type="AlphaFoldDB" id="A0A6V8H023"/>
<comment type="caution">
    <text evidence="2">The sequence shown here is derived from an EMBL/GenBank/DDBJ whole genome shotgun (WGS) entry which is preliminary data.</text>
</comment>
<sequence>MSIELEPNQYGTNSLPTTPEVNVDASNDNLQIVPSPNLDRNRAEPRTRLASLSKKQCFRYLARSHDRKWDDFINAWNAMEEFIGPRLASRASNLPSHERLQQWRNQPGYPSEQVSPLNLSTGEANLMVRSVCSHVASMEQEQEQAPDETVTLPEKRERVDDDDALDHDVEIISSPASIPKRARTDQKMKALPLTTKIYFVEEDNQDSRIGIMVTVLTSATPNDGHIDIKTLRYGNATRHLAKRSNFDKNRHQIFYYDLENPRVRINVDSVASFRAAVEEMSLYRELEPRVEFCFRTKDGPTRLV</sequence>
<reference evidence="3" key="1">
    <citation type="journal article" date="2015" name="Genome Announc.">
        <title>Draft genome sequence of Talaromyces cellulolyticus strain Y-94, a source of lignocellulosic biomass-degrading enzymes.</title>
        <authorList>
            <person name="Fujii T."/>
            <person name="Koike H."/>
            <person name="Sawayama S."/>
            <person name="Yano S."/>
            <person name="Inoue H."/>
        </authorList>
    </citation>
    <scope>NUCLEOTIDE SEQUENCE [LARGE SCALE GENOMIC DNA]</scope>
    <source>
        <strain evidence="3">Y-94</strain>
    </source>
</reference>